<accession>A0A5N7BC37</accession>
<evidence type="ECO:0000313" key="2">
    <source>
        <dbReference type="Proteomes" id="UP000326198"/>
    </source>
</evidence>
<proteinExistence type="predicted"/>
<dbReference type="Proteomes" id="UP000326198">
    <property type="component" value="Unassembled WGS sequence"/>
</dbReference>
<sequence>MAADITRLRSLCKILRLDPETQDLCLESRAHHGRVCQNKIDPNCRAQAMLILEQCAEYLDQGLDVKPILTFLAAQLLCPECYDSQVRKFVTIWGLQSEWY</sequence>
<keyword evidence="2" id="KW-1185">Reference proteome</keyword>
<dbReference type="AlphaFoldDB" id="A0A5N7BC37"/>
<evidence type="ECO:0000313" key="1">
    <source>
        <dbReference type="EMBL" id="KAE8379324.1"/>
    </source>
</evidence>
<reference evidence="1 2" key="1">
    <citation type="submission" date="2019-04" db="EMBL/GenBank/DDBJ databases">
        <title>Friends and foes A comparative genomics studyof 23 Aspergillus species from section Flavi.</title>
        <authorList>
            <consortium name="DOE Joint Genome Institute"/>
            <person name="Kjaerbolling I."/>
            <person name="Vesth T."/>
            <person name="Frisvad J.C."/>
            <person name="Nybo J.L."/>
            <person name="Theobald S."/>
            <person name="Kildgaard S."/>
            <person name="Isbrandt T."/>
            <person name="Kuo A."/>
            <person name="Sato A."/>
            <person name="Lyhne E.K."/>
            <person name="Kogle M.E."/>
            <person name="Wiebenga A."/>
            <person name="Kun R.S."/>
            <person name="Lubbers R.J."/>
            <person name="Makela M.R."/>
            <person name="Barry K."/>
            <person name="Chovatia M."/>
            <person name="Clum A."/>
            <person name="Daum C."/>
            <person name="Haridas S."/>
            <person name="He G."/>
            <person name="LaButti K."/>
            <person name="Lipzen A."/>
            <person name="Mondo S."/>
            <person name="Riley R."/>
            <person name="Salamov A."/>
            <person name="Simmons B.A."/>
            <person name="Magnuson J.K."/>
            <person name="Henrissat B."/>
            <person name="Mortensen U.H."/>
            <person name="Larsen T.O."/>
            <person name="Devries R.P."/>
            <person name="Grigoriev I.V."/>
            <person name="Machida M."/>
            <person name="Baker S.E."/>
            <person name="Andersen M.R."/>
        </authorList>
    </citation>
    <scope>NUCLEOTIDE SEQUENCE [LARGE SCALE GENOMIC DNA]</scope>
    <source>
        <strain evidence="1 2">IBT 29228</strain>
    </source>
</reference>
<name>A0A5N7BC37_9EURO</name>
<dbReference type="EMBL" id="ML736195">
    <property type="protein sequence ID" value="KAE8379324.1"/>
    <property type="molecule type" value="Genomic_DNA"/>
</dbReference>
<organism evidence="1 2">
    <name type="scientific">Aspergillus bertholletiae</name>
    <dbReference type="NCBI Taxonomy" id="1226010"/>
    <lineage>
        <taxon>Eukaryota</taxon>
        <taxon>Fungi</taxon>
        <taxon>Dikarya</taxon>
        <taxon>Ascomycota</taxon>
        <taxon>Pezizomycotina</taxon>
        <taxon>Eurotiomycetes</taxon>
        <taxon>Eurotiomycetidae</taxon>
        <taxon>Eurotiales</taxon>
        <taxon>Aspergillaceae</taxon>
        <taxon>Aspergillus</taxon>
        <taxon>Aspergillus subgen. Circumdati</taxon>
    </lineage>
</organism>
<gene>
    <name evidence="1" type="ORF">BDV26DRAFT_291349</name>
</gene>
<protein>
    <submittedName>
        <fullName evidence="1">Uncharacterized protein</fullName>
    </submittedName>
</protein>